<reference evidence="1 2" key="1">
    <citation type="submission" date="2020-02" db="EMBL/GenBank/DDBJ databases">
        <authorList>
            <person name="Ma Q."/>
            <person name="Huang Y."/>
            <person name="Song X."/>
            <person name="Pei D."/>
        </authorList>
    </citation>
    <scope>NUCLEOTIDE SEQUENCE [LARGE SCALE GENOMIC DNA]</scope>
    <source>
        <strain evidence="1">Sxm20200214</strain>
        <tissue evidence="1">Leaf</tissue>
    </source>
</reference>
<gene>
    <name evidence="1" type="ORF">Bca52824_096690</name>
</gene>
<accession>A0A8X7NYT1</accession>
<evidence type="ECO:0000313" key="2">
    <source>
        <dbReference type="Proteomes" id="UP000886595"/>
    </source>
</evidence>
<proteinExistence type="predicted"/>
<comment type="caution">
    <text evidence="1">The sequence shown here is derived from an EMBL/GenBank/DDBJ whole genome shotgun (WGS) entry which is preliminary data.</text>
</comment>
<dbReference type="Proteomes" id="UP000886595">
    <property type="component" value="Unassembled WGS sequence"/>
</dbReference>
<dbReference type="AlphaFoldDB" id="A0A8X7NYT1"/>
<dbReference type="EMBL" id="JAAMPC010001101">
    <property type="protein sequence ID" value="KAG2241327.1"/>
    <property type="molecule type" value="Genomic_DNA"/>
</dbReference>
<keyword evidence="2" id="KW-1185">Reference proteome</keyword>
<protein>
    <submittedName>
        <fullName evidence="1">Uncharacterized protein</fullName>
    </submittedName>
</protein>
<evidence type="ECO:0000313" key="1">
    <source>
        <dbReference type="EMBL" id="KAG2241327.1"/>
    </source>
</evidence>
<sequence>MKIPHFIAAFIFSHPTTAFPDLTRVTHLVVTPPESSRAYRPRAAAKTSDALQEKKSVYVNYDRGGYEVSVRVSGFRKADIARRYRVRVENDRFQKDWSVTEVAERLVALNRWEEVDGVLNSWIGRI</sequence>
<dbReference type="OrthoDB" id="185373at2759"/>
<organism evidence="1 2">
    <name type="scientific">Brassica carinata</name>
    <name type="common">Ethiopian mustard</name>
    <name type="synonym">Abyssinian cabbage</name>
    <dbReference type="NCBI Taxonomy" id="52824"/>
    <lineage>
        <taxon>Eukaryota</taxon>
        <taxon>Viridiplantae</taxon>
        <taxon>Streptophyta</taxon>
        <taxon>Embryophyta</taxon>
        <taxon>Tracheophyta</taxon>
        <taxon>Spermatophyta</taxon>
        <taxon>Magnoliopsida</taxon>
        <taxon>eudicotyledons</taxon>
        <taxon>Gunneridae</taxon>
        <taxon>Pentapetalae</taxon>
        <taxon>rosids</taxon>
        <taxon>malvids</taxon>
        <taxon>Brassicales</taxon>
        <taxon>Brassicaceae</taxon>
        <taxon>Brassiceae</taxon>
        <taxon>Brassica</taxon>
    </lineage>
</organism>
<name>A0A8X7NYT1_BRACI</name>